<evidence type="ECO:0000259" key="3">
    <source>
        <dbReference type="Pfam" id="PF24157"/>
    </source>
</evidence>
<dbReference type="InterPro" id="IPR029062">
    <property type="entry name" value="Class_I_gatase-like"/>
</dbReference>
<keyword evidence="5" id="KW-1185">Reference proteome</keyword>
<name>A0A0E3Q8N9_9EURY</name>
<gene>
    <name evidence="4" type="ORF">MSVAZ_2810</name>
</gene>
<dbReference type="Gene3D" id="3.40.50.880">
    <property type="match status" value="1"/>
</dbReference>
<protein>
    <submittedName>
        <fullName evidence="4">Uncharacterized protein</fullName>
    </submittedName>
</protein>
<dbReference type="PANTHER" id="PTHR37464">
    <property type="entry name" value="BLL2463 PROTEIN"/>
    <property type="match status" value="1"/>
</dbReference>
<dbReference type="Proteomes" id="UP000033096">
    <property type="component" value="Chromosome"/>
</dbReference>
<evidence type="ECO:0000256" key="1">
    <source>
        <dbReference type="SAM" id="Phobius"/>
    </source>
</evidence>
<dbReference type="Pfam" id="PF07584">
    <property type="entry name" value="BatA"/>
    <property type="match status" value="1"/>
</dbReference>
<feature type="transmembrane region" description="Helical" evidence="1">
    <location>
        <begin position="61"/>
        <end position="81"/>
    </location>
</feature>
<dbReference type="PANTHER" id="PTHR37464:SF1">
    <property type="entry name" value="BLL2463 PROTEIN"/>
    <property type="match status" value="1"/>
</dbReference>
<dbReference type="Pfam" id="PF24157">
    <property type="entry name" value="DUF7408"/>
    <property type="match status" value="1"/>
</dbReference>
<feature type="domain" description="Aerotolerance regulator N-terminal" evidence="2">
    <location>
        <begin position="1"/>
        <end position="78"/>
    </location>
</feature>
<evidence type="ECO:0000259" key="2">
    <source>
        <dbReference type="Pfam" id="PF07584"/>
    </source>
</evidence>
<dbReference type="RefSeq" id="WP_048122240.1">
    <property type="nucleotide sequence ID" value="NZ_CP009520.1"/>
</dbReference>
<dbReference type="InterPro" id="IPR055831">
    <property type="entry name" value="DUF7408"/>
</dbReference>
<feature type="transmembrane region" description="Helical" evidence="1">
    <location>
        <begin position="602"/>
        <end position="621"/>
    </location>
</feature>
<dbReference type="HOGENOM" id="CLU_032105_0_0_2"/>
<proteinExistence type="predicted"/>
<evidence type="ECO:0000313" key="4">
    <source>
        <dbReference type="EMBL" id="AKB45079.1"/>
    </source>
</evidence>
<dbReference type="InterPro" id="IPR024163">
    <property type="entry name" value="Aerotolerance_reg_N"/>
</dbReference>
<dbReference type="PATRIC" id="fig|1434123.4.peg.3452"/>
<evidence type="ECO:0000313" key="5">
    <source>
        <dbReference type="Proteomes" id="UP000033096"/>
    </source>
</evidence>
<dbReference type="SUPFAM" id="SSF53300">
    <property type="entry name" value="vWA-like"/>
    <property type="match status" value="1"/>
</dbReference>
<dbReference type="EMBL" id="CP009520">
    <property type="protein sequence ID" value="AKB45079.1"/>
    <property type="molecule type" value="Genomic_DNA"/>
</dbReference>
<keyword evidence="1" id="KW-1133">Transmembrane helix</keyword>
<organism evidence="4 5">
    <name type="scientific">Methanosarcina vacuolata Z-761</name>
    <dbReference type="NCBI Taxonomy" id="1434123"/>
    <lineage>
        <taxon>Archaea</taxon>
        <taxon>Methanobacteriati</taxon>
        <taxon>Methanobacteriota</taxon>
        <taxon>Stenosarchaea group</taxon>
        <taxon>Methanomicrobia</taxon>
        <taxon>Methanosarcinales</taxon>
        <taxon>Methanosarcinaceae</taxon>
        <taxon>Methanosarcina</taxon>
    </lineage>
</organism>
<keyword evidence="1" id="KW-0812">Transmembrane</keyword>
<dbReference type="KEGG" id="mvc:MSVAZ_2810"/>
<dbReference type="Gene3D" id="3.40.50.410">
    <property type="entry name" value="von Willebrand factor, type A domain"/>
    <property type="match status" value="1"/>
</dbReference>
<dbReference type="SUPFAM" id="SSF52317">
    <property type="entry name" value="Class I glutamine amidotransferase-like"/>
    <property type="match status" value="1"/>
</dbReference>
<accession>A0A0E3Q8N9</accession>
<reference evidence="4 5" key="1">
    <citation type="submission" date="2014-07" db="EMBL/GenBank/DDBJ databases">
        <title>Methanogenic archaea and the global carbon cycle.</title>
        <authorList>
            <person name="Henriksen J.R."/>
            <person name="Luke J."/>
            <person name="Reinhart S."/>
            <person name="Benedict M.N."/>
            <person name="Youngblut N.D."/>
            <person name="Metcalf M.E."/>
            <person name="Whitaker R.J."/>
            <person name="Metcalf W.W."/>
        </authorList>
    </citation>
    <scope>NUCLEOTIDE SEQUENCE [LARGE SCALE GENOMIC DNA]</scope>
    <source>
        <strain evidence="4 5">Z-761</strain>
    </source>
</reference>
<feature type="domain" description="DUF7408" evidence="3">
    <location>
        <begin position="314"/>
        <end position="502"/>
    </location>
</feature>
<keyword evidence="1" id="KW-0472">Membrane</keyword>
<feature type="transmembrane region" description="Helical" evidence="1">
    <location>
        <begin position="6"/>
        <end position="24"/>
    </location>
</feature>
<dbReference type="InterPro" id="IPR036465">
    <property type="entry name" value="vWFA_dom_sf"/>
</dbReference>
<sequence>MPFENPLALIALLSVIPLIIIYMLRPRPKVLAIPSLMFVLKLERERKRVYASLTKIVQDPLFLIQLLILILLSIGAAGYYYTSQEPLSGEHTVLVLDTSASMQVDSRFADAVKIADGYVSKKNSIILASDTPLLALDGGDASSAKGIFSKVQPGAGTADLSAAITTGMRLLSKEGGGRIIVISDFTNSKGDDPVSSKNLAESYGISVNFVKVGKPADNIGIINGWIQSTDGKYGYTGVIKNYKDQAEKVKIETGTGTSGNSTSFSLNVPAGGTNQFTLENLGPGITTVQLNVKDSLSVDNKAYISIPDTSEQRILYVTDDGKLPSRTALSLLPNSNISVVKAVPSSLDNYTLVVLAQKETPIASGSVETIENYVRNGGNAVFIASGALAPEKTEVGLIKILPVKPTGIENETNGNDLGVKEVQQSSITTDIRSDEISVHTYLNATERTGSTTLVALENGVPLLSYWQVGKGTVFYMGLDDELGDDAWNNFHNLPEYPVFWIKLVEWLGGTGDISEYNLNTGTLTSLSKTEEIKTPSKTFTSNHILFDESGIYEISGKKIAVNLYNDKESNTTVDASDVIQRAVAEDKSTLVRADTYTVKNDITDYLIGVMFLLILAEIIIVRRRGEL</sequence>
<dbReference type="STRING" id="1434123.MSVAZ_2810"/>
<dbReference type="AlphaFoldDB" id="A0A0E3Q8N9"/>
<dbReference type="GeneID" id="24811325"/>